<evidence type="ECO:0000259" key="16">
    <source>
        <dbReference type="Pfam" id="PF07715"/>
    </source>
</evidence>
<dbReference type="RefSeq" id="WP_166862993.1">
    <property type="nucleotide sequence ID" value="NZ_JAAQOM010000018.1"/>
</dbReference>
<evidence type="ECO:0000256" key="13">
    <source>
        <dbReference type="SAM" id="MobiDB-lite"/>
    </source>
</evidence>
<dbReference type="SUPFAM" id="SSF56935">
    <property type="entry name" value="Porins"/>
    <property type="match status" value="1"/>
</dbReference>
<feature type="region of interest" description="Disordered" evidence="13">
    <location>
        <begin position="268"/>
        <end position="294"/>
    </location>
</feature>
<keyword evidence="17" id="KW-0675">Receptor</keyword>
<keyword evidence="2 11" id="KW-0813">Transport</keyword>
<gene>
    <name evidence="17" type="ORF">HAV22_25125</name>
</gene>
<keyword evidence="14" id="KW-0732">Signal</keyword>
<feature type="signal peptide" evidence="14">
    <location>
        <begin position="1"/>
        <end position="29"/>
    </location>
</feature>
<keyword evidence="3 11" id="KW-1134">Transmembrane beta strand</keyword>
<dbReference type="PROSITE" id="PS52016">
    <property type="entry name" value="TONB_DEPENDENT_REC_3"/>
    <property type="match status" value="1"/>
</dbReference>
<protein>
    <submittedName>
        <fullName evidence="17">TonB-dependent receptor</fullName>
    </submittedName>
</protein>
<dbReference type="EMBL" id="JAAQOM010000018">
    <property type="protein sequence ID" value="NIA56910.1"/>
    <property type="molecule type" value="Genomic_DNA"/>
</dbReference>
<feature type="domain" description="TonB-dependent receptor-like beta-barrel" evidence="15">
    <location>
        <begin position="228"/>
        <end position="677"/>
    </location>
</feature>
<accession>A0ABX0PIM4</accession>
<keyword evidence="5 11" id="KW-0812">Transmembrane</keyword>
<proteinExistence type="inferred from homology"/>
<keyword evidence="9 11" id="KW-0472">Membrane</keyword>
<keyword evidence="4" id="KW-0410">Iron transport</keyword>
<name>A0ABX0PIM4_9BURK</name>
<evidence type="ECO:0000256" key="6">
    <source>
        <dbReference type="ARBA" id="ARBA00023004"/>
    </source>
</evidence>
<evidence type="ECO:0000313" key="17">
    <source>
        <dbReference type="EMBL" id="NIA56910.1"/>
    </source>
</evidence>
<evidence type="ECO:0000256" key="2">
    <source>
        <dbReference type="ARBA" id="ARBA00022448"/>
    </source>
</evidence>
<keyword evidence="7" id="KW-0406">Ion transport</keyword>
<evidence type="ECO:0000256" key="12">
    <source>
        <dbReference type="RuleBase" id="RU003357"/>
    </source>
</evidence>
<evidence type="ECO:0000256" key="4">
    <source>
        <dbReference type="ARBA" id="ARBA00022496"/>
    </source>
</evidence>
<comment type="caution">
    <text evidence="17">The sequence shown here is derived from an EMBL/GenBank/DDBJ whole genome shotgun (WGS) entry which is preliminary data.</text>
</comment>
<comment type="similarity">
    <text evidence="11 12">Belongs to the TonB-dependent receptor family.</text>
</comment>
<evidence type="ECO:0000256" key="8">
    <source>
        <dbReference type="ARBA" id="ARBA00023077"/>
    </source>
</evidence>
<dbReference type="PANTHER" id="PTHR32552">
    <property type="entry name" value="FERRICHROME IRON RECEPTOR-RELATED"/>
    <property type="match status" value="1"/>
</dbReference>
<dbReference type="Gene3D" id="2.40.170.20">
    <property type="entry name" value="TonB-dependent receptor, beta-barrel domain"/>
    <property type="match status" value="1"/>
</dbReference>
<reference evidence="17 18" key="1">
    <citation type="submission" date="2020-03" db="EMBL/GenBank/DDBJ databases">
        <title>Genome sequence of strain Massilia sp. TW-1.</title>
        <authorList>
            <person name="Chaudhary D.K."/>
        </authorList>
    </citation>
    <scope>NUCLEOTIDE SEQUENCE [LARGE SCALE GENOMIC DNA]</scope>
    <source>
        <strain evidence="17 18">TW-1</strain>
    </source>
</reference>
<dbReference type="Pfam" id="PF07715">
    <property type="entry name" value="Plug"/>
    <property type="match status" value="1"/>
</dbReference>
<dbReference type="InterPro" id="IPR000531">
    <property type="entry name" value="Beta-barrel_TonB"/>
</dbReference>
<evidence type="ECO:0000313" key="18">
    <source>
        <dbReference type="Proteomes" id="UP000716322"/>
    </source>
</evidence>
<feature type="domain" description="TonB-dependent receptor plug" evidence="16">
    <location>
        <begin position="54"/>
        <end position="160"/>
    </location>
</feature>
<evidence type="ECO:0000256" key="5">
    <source>
        <dbReference type="ARBA" id="ARBA00022692"/>
    </source>
</evidence>
<dbReference type="InterPro" id="IPR036942">
    <property type="entry name" value="Beta-barrel_TonB_sf"/>
</dbReference>
<keyword evidence="18" id="KW-1185">Reference proteome</keyword>
<evidence type="ECO:0000256" key="11">
    <source>
        <dbReference type="PROSITE-ProRule" id="PRU01360"/>
    </source>
</evidence>
<dbReference type="PANTHER" id="PTHR32552:SF81">
    <property type="entry name" value="TONB-DEPENDENT OUTER MEMBRANE RECEPTOR"/>
    <property type="match status" value="1"/>
</dbReference>
<keyword evidence="10 11" id="KW-0998">Cell outer membrane</keyword>
<evidence type="ECO:0000256" key="7">
    <source>
        <dbReference type="ARBA" id="ARBA00023065"/>
    </source>
</evidence>
<dbReference type="Pfam" id="PF00593">
    <property type="entry name" value="TonB_dep_Rec_b-barrel"/>
    <property type="match status" value="1"/>
</dbReference>
<organism evidence="17 18">
    <name type="scientific">Telluria antibiotica</name>
    <dbReference type="NCBI Taxonomy" id="2717319"/>
    <lineage>
        <taxon>Bacteria</taxon>
        <taxon>Pseudomonadati</taxon>
        <taxon>Pseudomonadota</taxon>
        <taxon>Betaproteobacteria</taxon>
        <taxon>Burkholderiales</taxon>
        <taxon>Oxalobacteraceae</taxon>
        <taxon>Telluria group</taxon>
        <taxon>Telluria</taxon>
    </lineage>
</organism>
<evidence type="ECO:0000256" key="14">
    <source>
        <dbReference type="SAM" id="SignalP"/>
    </source>
</evidence>
<keyword evidence="6" id="KW-0408">Iron</keyword>
<evidence type="ECO:0000256" key="1">
    <source>
        <dbReference type="ARBA" id="ARBA00004571"/>
    </source>
</evidence>
<keyword evidence="8 12" id="KW-0798">TonB box</keyword>
<dbReference type="InterPro" id="IPR012910">
    <property type="entry name" value="Plug_dom"/>
</dbReference>
<evidence type="ECO:0000256" key="10">
    <source>
        <dbReference type="ARBA" id="ARBA00023237"/>
    </source>
</evidence>
<feature type="chain" id="PRO_5045617792" evidence="14">
    <location>
        <begin position="30"/>
        <end position="713"/>
    </location>
</feature>
<dbReference type="InterPro" id="IPR039426">
    <property type="entry name" value="TonB-dep_rcpt-like"/>
</dbReference>
<evidence type="ECO:0000256" key="3">
    <source>
        <dbReference type="ARBA" id="ARBA00022452"/>
    </source>
</evidence>
<comment type="subcellular location">
    <subcellularLocation>
        <location evidence="1 11">Cell outer membrane</location>
        <topology evidence="1 11">Multi-pass membrane protein</topology>
    </subcellularLocation>
</comment>
<sequence>MLQQISFKKTATASAVTAFLAIQCGGALAQTGPAEVPNTIQEVIVTAQRVAQPASKTPLSLSVLSGEELKAAGAVNAASLTNLVPNVQISNNGGATVITIRGVSSADTTEKGDPSASFNVDGVNLARPQSAGLAFYDLERVEVLRGPQGTLYGRNATAGAINLITNKPVDHFESSASVEFGNYNSIKLDGMLNSKINNILSVRAAVSRSKHDGYLRSTQNLSANQDDDDTLSGRIQGLFKFNPDLSLLVSADASTLKGAGPGSVPYTTFVSKSGEAQRTATPSGPSSHNDKARGSNAEFKARTGAGDFTYQVAHRNLSLDIVSATGQLVPDVVSTTGSNVSSFSQTSHELRLASSFGAWKTIGGLYWFKEESAIDGRLINFPQFGVLRFVQDPTIAQSKAAFGEATYSLTPELHLTAGLRRTSDDKSRKGRTIIGDPVLVTTINDAAVSYAQTTGRVGVDYAPSKNTMLYTTLATGYKAGGFNDGTGATNPFLKYDPEHLTSLEVGIKGRFLDNHLQLSADMFLYDYKDLQLTAVGVDPSTGASASQTLNAAKASVTGAEVEGKYMVSNNGKINFAATYLDAHFKSYKPKTTVDWEGRSLAKSPKFTVALGYTHNLNLDNGATLSGTIGTRYSASYVINDYGNAQQFTQGAYHMSDANVTYSPSGDKWMLQGYVRNIENKTIMTSYGASFAGFPAVAGLGTPRTAGVRLSTYF</sequence>
<dbReference type="Proteomes" id="UP000716322">
    <property type="component" value="Unassembled WGS sequence"/>
</dbReference>
<dbReference type="CDD" id="cd01347">
    <property type="entry name" value="ligand_gated_channel"/>
    <property type="match status" value="1"/>
</dbReference>
<evidence type="ECO:0000259" key="15">
    <source>
        <dbReference type="Pfam" id="PF00593"/>
    </source>
</evidence>
<feature type="compositionally biased region" description="Polar residues" evidence="13">
    <location>
        <begin position="268"/>
        <end position="287"/>
    </location>
</feature>
<evidence type="ECO:0000256" key="9">
    <source>
        <dbReference type="ARBA" id="ARBA00023136"/>
    </source>
</evidence>